<organism evidence="3 4">
    <name type="scientific">Pygocentrus nattereri</name>
    <name type="common">Red-bellied piranha</name>
    <dbReference type="NCBI Taxonomy" id="42514"/>
    <lineage>
        <taxon>Eukaryota</taxon>
        <taxon>Metazoa</taxon>
        <taxon>Chordata</taxon>
        <taxon>Craniata</taxon>
        <taxon>Vertebrata</taxon>
        <taxon>Euteleostomi</taxon>
        <taxon>Actinopterygii</taxon>
        <taxon>Neopterygii</taxon>
        <taxon>Teleostei</taxon>
        <taxon>Ostariophysi</taxon>
        <taxon>Characiformes</taxon>
        <taxon>Characoidei</taxon>
        <taxon>Pygocentrus</taxon>
    </lineage>
</organism>
<reference evidence="3 4" key="1">
    <citation type="submission" date="2020-10" db="EMBL/GenBank/DDBJ databases">
        <title>Pygocentrus nattereri (red-bellied piranha) genome, fPygNat1, primary haplotype.</title>
        <authorList>
            <person name="Myers G."/>
            <person name="Meyer A."/>
            <person name="Karagic N."/>
            <person name="Pippel M."/>
            <person name="Winkler S."/>
            <person name="Tracey A."/>
            <person name="Wood J."/>
            <person name="Formenti G."/>
            <person name="Howe K."/>
            <person name="Fedrigo O."/>
            <person name="Jarvis E.D."/>
        </authorList>
    </citation>
    <scope>NUCLEOTIDE SEQUENCE [LARGE SCALE GENOMIC DNA]</scope>
</reference>
<keyword evidence="4" id="KW-1185">Reference proteome</keyword>
<dbReference type="InterPro" id="IPR011989">
    <property type="entry name" value="ARM-like"/>
</dbReference>
<dbReference type="RefSeq" id="XP_017568471.1">
    <property type="nucleotide sequence ID" value="XM_017712982.2"/>
</dbReference>
<evidence type="ECO:0000313" key="4">
    <source>
        <dbReference type="Proteomes" id="UP001501920"/>
    </source>
</evidence>
<gene>
    <name evidence="3" type="primary">ARMC2</name>
</gene>
<dbReference type="GeneTree" id="ENSGT00390000000663"/>
<feature type="repeat" description="ARM" evidence="1">
    <location>
        <begin position="695"/>
        <end position="737"/>
    </location>
</feature>
<dbReference type="InterPro" id="IPR000225">
    <property type="entry name" value="Armadillo"/>
</dbReference>
<dbReference type="PANTHER" id="PTHR21356:SF1">
    <property type="entry name" value="ARMADILLO REPEAT-CONTAINING PROTEIN 2"/>
    <property type="match status" value="1"/>
</dbReference>
<name>A0A3B4BTM3_PYGNA</name>
<proteinExistence type="predicted"/>
<dbReference type="SMART" id="SM00185">
    <property type="entry name" value="ARM"/>
    <property type="match status" value="5"/>
</dbReference>
<protein>
    <recommendedName>
        <fullName evidence="5">Armadillo repeat containing 2</fullName>
    </recommendedName>
</protein>
<dbReference type="PROSITE" id="PS50176">
    <property type="entry name" value="ARM_REPEAT"/>
    <property type="match status" value="1"/>
</dbReference>
<dbReference type="STRING" id="42514.ENSPNAP00000002983"/>
<dbReference type="InterPro" id="IPR038905">
    <property type="entry name" value="ARMC2"/>
</dbReference>
<reference evidence="3" key="3">
    <citation type="submission" date="2025-09" db="UniProtKB">
        <authorList>
            <consortium name="Ensembl"/>
        </authorList>
    </citation>
    <scope>IDENTIFICATION</scope>
</reference>
<dbReference type="GeneID" id="108436469"/>
<evidence type="ECO:0000256" key="2">
    <source>
        <dbReference type="SAM" id="MobiDB-lite"/>
    </source>
</evidence>
<dbReference type="Proteomes" id="UP001501920">
    <property type="component" value="Chromosome 4"/>
</dbReference>
<feature type="region of interest" description="Disordered" evidence="2">
    <location>
        <begin position="39"/>
        <end position="210"/>
    </location>
</feature>
<dbReference type="InterPro" id="IPR016024">
    <property type="entry name" value="ARM-type_fold"/>
</dbReference>
<dbReference type="RefSeq" id="XP_037393450.1">
    <property type="nucleotide sequence ID" value="XM_037537553.1"/>
</dbReference>
<dbReference type="SUPFAM" id="SSF48371">
    <property type="entry name" value="ARM repeat"/>
    <property type="match status" value="1"/>
</dbReference>
<evidence type="ECO:0000313" key="3">
    <source>
        <dbReference type="Ensembl" id="ENSPNAP00000002983.1"/>
    </source>
</evidence>
<dbReference type="OrthoDB" id="247006at2759"/>
<dbReference type="CTD" id="84071"/>
<dbReference type="Gene3D" id="1.25.10.10">
    <property type="entry name" value="Leucine-rich Repeat Variant"/>
    <property type="match status" value="2"/>
</dbReference>
<evidence type="ECO:0008006" key="5">
    <source>
        <dbReference type="Google" id="ProtNLM"/>
    </source>
</evidence>
<dbReference type="AlphaFoldDB" id="A0A3B4BTM3"/>
<dbReference type="OMA" id="EACIYAY"/>
<dbReference type="PANTHER" id="PTHR21356">
    <property type="entry name" value="ARMADILLO REPEAT CONTAINING 2"/>
    <property type="match status" value="1"/>
</dbReference>
<dbReference type="RefSeq" id="XP_017568472.1">
    <property type="nucleotide sequence ID" value="XM_017712983.2"/>
</dbReference>
<evidence type="ECO:0000256" key="1">
    <source>
        <dbReference type="PROSITE-ProRule" id="PRU00259"/>
    </source>
</evidence>
<feature type="compositionally biased region" description="Basic and acidic residues" evidence="2">
    <location>
        <begin position="1"/>
        <end position="12"/>
    </location>
</feature>
<reference evidence="3" key="2">
    <citation type="submission" date="2025-08" db="UniProtKB">
        <authorList>
            <consortium name="Ensembl"/>
        </authorList>
    </citation>
    <scope>IDENTIFICATION</scope>
</reference>
<feature type="region of interest" description="Disordered" evidence="2">
    <location>
        <begin position="1"/>
        <end position="23"/>
    </location>
</feature>
<dbReference type="GO" id="GO:0007288">
    <property type="term" value="P:sperm axoneme assembly"/>
    <property type="evidence" value="ECO:0007669"/>
    <property type="project" value="TreeGrafter"/>
</dbReference>
<dbReference type="Ensembl" id="ENSPNAT00000009521.2">
    <property type="protein sequence ID" value="ENSPNAP00000002983.1"/>
    <property type="gene ID" value="ENSPNAG00000009333.2"/>
</dbReference>
<sequence>MASLEHKRDKQEPFYVSHGAKRQTSAEIVKEAQRSLRILSTQRPFTPRDELRQLFGDTSVRTRDGRPPSSFSLHARNFETSDSRPSSGTRLSPLEHKPRLPLSLDEGCNEGGTTVPKPPVDRLDKTGSGGTRSRRLRTRSLTRLPPMTQHSKVLQTEDCHKPPKLSKQRSTEHLQHFDPMGARIEAFPETQETPMKHSGIPRTSRADPHMKETKTEVYGHEDLTGSHATDESAFWNSEVLPVLQEFETVTPGGSVSEKTVQHMCDACTALHDVLAEKGMLGRRFKKRTSILRALFRLIDLGSDQLNLTLAKLILALSISGNNLLNICKLIFKISRSPSNDVLFQNNSIIDSLLLLLQCEDVYSSGETLLYSMGSLKLLSGNCALSRMLLAKDFIRVLLQLAQRLIQSTGPNAPSDTDHIVAGSGQHVIAGHILVQLTAALRNMADLSESRSDFLFNGVFSTLCTVMDHHQDDPDICLNVARIFSKLSSYAGCCYALAEMPCCYRLFLDLLSKHSRKQDLVVRLLFTLGNLAARSNEARENMYKEEGAVDILLGLFQSYKPAAVAPKSLQDIWGPQHENEDLLVKLIRVLANLSIHPTIGIALASNALCVQLLLEVMEVRSVEESTELIVNASATINNLSYYQEESSVVRAQHTHISQLLVRLLLSSNMDAVLEATRVFGNLSQIKDVRLFIIKNKVHQFVVTLLDSKNPDVCFSACGVLMNLSVDSENRAMLRKEGAIHKLIDCLRDFGPQDWQLAGLVCQTLWNCIEDGEAQYMLELLEILCLYSDQKCLRWPSSDDVKEYLESCWELDFLPVAQKLKKRIQSHVTLLEPISEAS</sequence>
<accession>A0A3B4BTM3</accession>